<organism evidence="2 3">
    <name type="scientific">Streptacidiphilus cavernicola</name>
    <dbReference type="NCBI Taxonomy" id="3342716"/>
    <lineage>
        <taxon>Bacteria</taxon>
        <taxon>Bacillati</taxon>
        <taxon>Actinomycetota</taxon>
        <taxon>Actinomycetes</taxon>
        <taxon>Kitasatosporales</taxon>
        <taxon>Streptomycetaceae</taxon>
        <taxon>Streptacidiphilus</taxon>
    </lineage>
</organism>
<reference evidence="2 3" key="1">
    <citation type="submission" date="2024-09" db="EMBL/GenBank/DDBJ databases">
        <authorList>
            <person name="Lee S.D."/>
        </authorList>
    </citation>
    <scope>NUCLEOTIDE SEQUENCE [LARGE SCALE GENOMIC DNA]</scope>
    <source>
        <strain evidence="2 3">N1-5</strain>
    </source>
</reference>
<protein>
    <recommendedName>
        <fullName evidence="4">Secreted protein</fullName>
    </recommendedName>
</protein>
<evidence type="ECO:0008006" key="4">
    <source>
        <dbReference type="Google" id="ProtNLM"/>
    </source>
</evidence>
<evidence type="ECO:0000313" key="2">
    <source>
        <dbReference type="EMBL" id="MFC1402623.1"/>
    </source>
</evidence>
<feature type="signal peptide" evidence="1">
    <location>
        <begin position="1"/>
        <end position="33"/>
    </location>
</feature>
<sequence>MSLSVRPRSLARVLALSATACLAMTAVAGQAHADTSVLTLTGSSTQGTLGAGEGVTTVHASNGSDTVLYRGVASIPLSLLVANWSHIGDPDSAAGYVFDAYQSGASSPTSKMFRVTTPSGATYQYTHTLVSGELYNNSFDAVSPDTQWMVAGEWGTMDHLQIYPTPLLNPATPRTGGNLPLSGLIHLDHAVNDIQGCDFTTATQLLCVSDDDSRSLFPDQKPILEVDLPSQLTGTDTTAHVTEVGSIPQQSICSGTYEGEGIDYDPSTATVRVEIIQPGVCEVATTVYTYHRS</sequence>
<keyword evidence="1" id="KW-0732">Signal</keyword>
<evidence type="ECO:0000256" key="1">
    <source>
        <dbReference type="SAM" id="SignalP"/>
    </source>
</evidence>
<dbReference type="EMBL" id="JBHEZZ010000007">
    <property type="protein sequence ID" value="MFC1402623.1"/>
    <property type="molecule type" value="Genomic_DNA"/>
</dbReference>
<comment type="caution">
    <text evidence="2">The sequence shown here is derived from an EMBL/GenBank/DDBJ whole genome shotgun (WGS) entry which is preliminary data.</text>
</comment>
<gene>
    <name evidence="2" type="ORF">ACEZDJ_15150</name>
</gene>
<evidence type="ECO:0000313" key="3">
    <source>
        <dbReference type="Proteomes" id="UP001592528"/>
    </source>
</evidence>
<name>A0ABV6UME1_9ACTN</name>
<keyword evidence="3" id="KW-1185">Reference proteome</keyword>
<proteinExistence type="predicted"/>
<accession>A0ABV6UME1</accession>
<feature type="chain" id="PRO_5046988183" description="Secreted protein" evidence="1">
    <location>
        <begin position="34"/>
        <end position="293"/>
    </location>
</feature>
<dbReference type="Proteomes" id="UP001592528">
    <property type="component" value="Unassembled WGS sequence"/>
</dbReference>
<dbReference type="RefSeq" id="WP_030253093.1">
    <property type="nucleotide sequence ID" value="NZ_JBHEZZ010000007.1"/>
</dbReference>